<dbReference type="InterPro" id="IPR050557">
    <property type="entry name" value="RTX_toxin/Mannuronan_C5-epim"/>
</dbReference>
<dbReference type="Pfam" id="PF08548">
    <property type="entry name" value="Peptidase_M10_C"/>
    <property type="match status" value="1"/>
</dbReference>
<evidence type="ECO:0000256" key="2">
    <source>
        <dbReference type="ARBA" id="ARBA00004613"/>
    </source>
</evidence>
<dbReference type="PANTHER" id="PTHR38340">
    <property type="entry name" value="S-LAYER PROTEIN"/>
    <property type="match status" value="1"/>
</dbReference>
<dbReference type="Gene3D" id="2.150.10.10">
    <property type="entry name" value="Serralysin-like metalloprotease, C-terminal"/>
    <property type="match status" value="3"/>
</dbReference>
<keyword evidence="3" id="KW-0964">Secreted</keyword>
<dbReference type="InterPro" id="IPR011049">
    <property type="entry name" value="Serralysin-like_metalloprot_C"/>
</dbReference>
<dbReference type="PRINTS" id="PR00313">
    <property type="entry name" value="CABNDNGRPT"/>
</dbReference>
<dbReference type="RefSeq" id="WP_224315009.1">
    <property type="nucleotide sequence ID" value="NZ_JAIRBM010000016.1"/>
</dbReference>
<evidence type="ECO:0000259" key="6">
    <source>
        <dbReference type="Pfam" id="PF08548"/>
    </source>
</evidence>
<organism evidence="7 8">
    <name type="scientific">Microvirga puerhi</name>
    <dbReference type="NCBI Taxonomy" id="2876078"/>
    <lineage>
        <taxon>Bacteria</taxon>
        <taxon>Pseudomonadati</taxon>
        <taxon>Pseudomonadota</taxon>
        <taxon>Alphaproteobacteria</taxon>
        <taxon>Hyphomicrobiales</taxon>
        <taxon>Methylobacteriaceae</taxon>
        <taxon>Microvirga</taxon>
    </lineage>
</organism>
<name>A0ABS7VRR8_9HYPH</name>
<proteinExistence type="predicted"/>
<feature type="compositionally biased region" description="Polar residues" evidence="5">
    <location>
        <begin position="1"/>
        <end position="10"/>
    </location>
</feature>
<feature type="domain" description="Peptidase M10 serralysin C-terminal" evidence="6">
    <location>
        <begin position="412"/>
        <end position="528"/>
    </location>
</feature>
<evidence type="ECO:0000256" key="4">
    <source>
        <dbReference type="ARBA" id="ARBA00022737"/>
    </source>
</evidence>
<evidence type="ECO:0000313" key="7">
    <source>
        <dbReference type="EMBL" id="MBZ6078258.1"/>
    </source>
</evidence>
<dbReference type="SUPFAM" id="SSF51120">
    <property type="entry name" value="beta-Roll"/>
    <property type="match status" value="3"/>
</dbReference>
<evidence type="ECO:0000313" key="8">
    <source>
        <dbReference type="Proteomes" id="UP000704176"/>
    </source>
</evidence>
<dbReference type="InterPro" id="IPR001343">
    <property type="entry name" value="Hemolysn_Ca-bd"/>
</dbReference>
<evidence type="ECO:0000256" key="3">
    <source>
        <dbReference type="ARBA" id="ARBA00022525"/>
    </source>
</evidence>
<keyword evidence="8" id="KW-1185">Reference proteome</keyword>
<protein>
    <submittedName>
        <fullName evidence="7">M10 family metallopeptidase C-terminal domain-containing protein</fullName>
    </submittedName>
</protein>
<reference evidence="7 8" key="1">
    <citation type="submission" date="2021-09" db="EMBL/GenBank/DDBJ databases">
        <title>The complete genome sequence of a new microorganism.</title>
        <authorList>
            <person name="Zi Z."/>
        </authorList>
    </citation>
    <scope>NUCLEOTIDE SEQUENCE [LARGE SCALE GENOMIC DNA]</scope>
    <source>
        <strain evidence="7 8">WGZ8</strain>
    </source>
</reference>
<sequence>MMASKSSTNVGKPDPDDVRSWVSGVPPGLRSFIDSIQNVLMGTLGNEKLSTSSGSTVVFGLAGDDTLRSSHDNTALVGGRGNDTLITEFTVKAPPGGTAHATAFQVGGDGNDTLKEIVRVQGLLGDNGLTYQDLYADAYADSGSGNDDISVTASIDPGDLPGTTANVTLKTHVYGGDGNDTIYALADGHHAIGGINQVENYIDGGSGNDRITVHAQTDGNAFRGTAINTVYGGDGNDVIEATIIGDSLANTLAKNALHGGRGNDMIYAYSSVNSDDQYGTGINELWGDEGNDTLVAVQIARRGVSSTSNYLDGGTGNDNLKAEITAWGYRITAENHLEGGSGADTLTASIVATAFGGPGSGDLYHVSNILNGGDGNDSLSAYLSVDASEMRAPDGSTYENRLDGGTGNDTLVATVAPGSLGSNFLFGGDGNDRLTVIGGTGNVLDGGNGNDTLVGSSGDDLFTGGRGSDTFVFGPSTGHDIITDFEHGKDKVDMKAFTAAAVHSLKDLTIASLNGDCVIRFDASNDITVKGVSSLYANDFLFA</sequence>
<comment type="subcellular location">
    <subcellularLocation>
        <location evidence="2">Secreted</location>
    </subcellularLocation>
</comment>
<dbReference type="EMBL" id="JAIRBM010000016">
    <property type="protein sequence ID" value="MBZ6078258.1"/>
    <property type="molecule type" value="Genomic_DNA"/>
</dbReference>
<comment type="cofactor">
    <cofactor evidence="1">
        <name>Ca(2+)</name>
        <dbReference type="ChEBI" id="CHEBI:29108"/>
    </cofactor>
</comment>
<evidence type="ECO:0000256" key="5">
    <source>
        <dbReference type="SAM" id="MobiDB-lite"/>
    </source>
</evidence>
<keyword evidence="4" id="KW-0677">Repeat</keyword>
<gene>
    <name evidence="7" type="ORF">K9B37_18520</name>
</gene>
<dbReference type="PANTHER" id="PTHR38340:SF1">
    <property type="entry name" value="S-LAYER PROTEIN"/>
    <property type="match status" value="1"/>
</dbReference>
<feature type="region of interest" description="Disordered" evidence="5">
    <location>
        <begin position="1"/>
        <end position="20"/>
    </location>
</feature>
<comment type="caution">
    <text evidence="7">The sequence shown here is derived from an EMBL/GenBank/DDBJ whole genome shotgun (WGS) entry which is preliminary data.</text>
</comment>
<accession>A0ABS7VRR8</accession>
<dbReference type="Proteomes" id="UP000704176">
    <property type="component" value="Unassembled WGS sequence"/>
</dbReference>
<dbReference type="InterPro" id="IPR013858">
    <property type="entry name" value="Peptidase_M10B_C"/>
</dbReference>
<evidence type="ECO:0000256" key="1">
    <source>
        <dbReference type="ARBA" id="ARBA00001913"/>
    </source>
</evidence>
<dbReference type="Pfam" id="PF00353">
    <property type="entry name" value="HemolysinCabind"/>
    <property type="match status" value="12"/>
</dbReference>